<dbReference type="Pfam" id="PF22600">
    <property type="entry name" value="MTPAP-like_central"/>
    <property type="match status" value="1"/>
</dbReference>
<feature type="compositionally biased region" description="Basic and acidic residues" evidence="5">
    <location>
        <begin position="116"/>
        <end position="130"/>
    </location>
</feature>
<evidence type="ECO:0000313" key="8">
    <source>
        <dbReference type="EMBL" id="THV75655.1"/>
    </source>
</evidence>
<keyword evidence="3" id="KW-0479">Metal-binding</keyword>
<dbReference type="CDD" id="cd05402">
    <property type="entry name" value="NT_PAP_TUTase"/>
    <property type="match status" value="1"/>
</dbReference>
<proteinExistence type="inferred from homology"/>
<dbReference type="GO" id="GO:0003729">
    <property type="term" value="F:mRNA binding"/>
    <property type="evidence" value="ECO:0007669"/>
    <property type="project" value="TreeGrafter"/>
</dbReference>
<feature type="compositionally biased region" description="Low complexity" evidence="5">
    <location>
        <begin position="806"/>
        <end position="815"/>
    </location>
</feature>
<evidence type="ECO:0000313" key="9">
    <source>
        <dbReference type="Proteomes" id="UP000304951"/>
    </source>
</evidence>
<dbReference type="InterPro" id="IPR043519">
    <property type="entry name" value="NT_sf"/>
</dbReference>
<evidence type="ECO:0000256" key="2">
    <source>
        <dbReference type="ARBA" id="ARBA00012388"/>
    </source>
</evidence>
<feature type="compositionally biased region" description="Basic and acidic residues" evidence="5">
    <location>
        <begin position="906"/>
        <end position="923"/>
    </location>
</feature>
<dbReference type="Gene3D" id="3.30.460.10">
    <property type="entry name" value="Beta Polymerase, domain 2"/>
    <property type="match status" value="1"/>
</dbReference>
<feature type="compositionally biased region" description="Low complexity" evidence="5">
    <location>
        <begin position="780"/>
        <end position="799"/>
    </location>
</feature>
<feature type="compositionally biased region" description="Basic residues" evidence="5">
    <location>
        <begin position="924"/>
        <end position="941"/>
    </location>
</feature>
<feature type="compositionally biased region" description="Polar residues" evidence="5">
    <location>
        <begin position="955"/>
        <end position="964"/>
    </location>
</feature>
<dbReference type="AlphaFoldDB" id="A0A4S8SXH5"/>
<comment type="caution">
    <text evidence="8">The sequence shown here is derived from an EMBL/GenBank/DDBJ whole genome shotgun (WGS) entry which is preliminary data.</text>
</comment>
<dbReference type="SUPFAM" id="SSF81631">
    <property type="entry name" value="PAP/OAS1 substrate-binding domain"/>
    <property type="match status" value="1"/>
</dbReference>
<accession>A0A4S8SXH5</accession>
<dbReference type="GO" id="GO:0031499">
    <property type="term" value="C:TRAMP complex"/>
    <property type="evidence" value="ECO:0007669"/>
    <property type="project" value="TreeGrafter"/>
</dbReference>
<feature type="compositionally biased region" description="Polar residues" evidence="5">
    <location>
        <begin position="200"/>
        <end position="211"/>
    </location>
</feature>
<dbReference type="Gene3D" id="1.10.1410.10">
    <property type="match status" value="1"/>
</dbReference>
<feature type="region of interest" description="Disordered" evidence="5">
    <location>
        <begin position="29"/>
        <end position="263"/>
    </location>
</feature>
<dbReference type="GO" id="GO:0046872">
    <property type="term" value="F:metal ion binding"/>
    <property type="evidence" value="ECO:0007669"/>
    <property type="project" value="UniProtKB-KW"/>
</dbReference>
<feature type="region of interest" description="Disordered" evidence="5">
    <location>
        <begin position="775"/>
        <end position="964"/>
    </location>
</feature>
<dbReference type="EMBL" id="QZAF01000034">
    <property type="protein sequence ID" value="THV75655.1"/>
    <property type="molecule type" value="Genomic_DNA"/>
</dbReference>
<dbReference type="InterPro" id="IPR002058">
    <property type="entry name" value="PAP_assoc"/>
</dbReference>
<evidence type="ECO:0000256" key="5">
    <source>
        <dbReference type="SAM" id="MobiDB-lite"/>
    </source>
</evidence>
<dbReference type="GO" id="GO:0031123">
    <property type="term" value="P:RNA 3'-end processing"/>
    <property type="evidence" value="ECO:0007669"/>
    <property type="project" value="TreeGrafter"/>
</dbReference>
<feature type="compositionally biased region" description="Pro residues" evidence="5">
    <location>
        <begin position="49"/>
        <end position="62"/>
    </location>
</feature>
<dbReference type="PANTHER" id="PTHR23092">
    <property type="entry name" value="POLY(A) RNA POLYMERASE"/>
    <property type="match status" value="1"/>
</dbReference>
<evidence type="ECO:0000259" key="7">
    <source>
        <dbReference type="Pfam" id="PF22600"/>
    </source>
</evidence>
<evidence type="ECO:0000256" key="1">
    <source>
        <dbReference type="ARBA" id="ARBA00008593"/>
    </source>
</evidence>
<reference evidence="8 9" key="1">
    <citation type="submission" date="2018-10" db="EMBL/GenBank/DDBJ databases">
        <title>Fifty Aureobasidium pullulans genomes reveal a recombining polyextremotolerant generalist.</title>
        <authorList>
            <person name="Gostincar C."/>
            <person name="Turk M."/>
            <person name="Zajc J."/>
            <person name="Gunde-Cimerman N."/>
        </authorList>
    </citation>
    <scope>NUCLEOTIDE SEQUENCE [LARGE SCALE GENOMIC DNA]</scope>
    <source>
        <strain evidence="8 9">EXF-11900</strain>
    </source>
</reference>
<feature type="domain" description="PAP-associated" evidence="6">
    <location>
        <begin position="647"/>
        <end position="700"/>
    </location>
</feature>
<dbReference type="InterPro" id="IPR054708">
    <property type="entry name" value="MTPAP-like_central"/>
</dbReference>
<dbReference type="GO" id="GO:1990817">
    <property type="term" value="F:poly(A) RNA polymerase activity"/>
    <property type="evidence" value="ECO:0007669"/>
    <property type="project" value="UniProtKB-EC"/>
</dbReference>
<dbReference type="Pfam" id="PF03828">
    <property type="entry name" value="PAP_assoc"/>
    <property type="match status" value="1"/>
</dbReference>
<dbReference type="InterPro" id="IPR045862">
    <property type="entry name" value="Trf4-like"/>
</dbReference>
<protein>
    <recommendedName>
        <fullName evidence="2">polynucleotide adenylyltransferase</fullName>
        <ecNumber evidence="2">2.7.7.19</ecNumber>
    </recommendedName>
</protein>
<evidence type="ECO:0000256" key="4">
    <source>
        <dbReference type="ARBA" id="ARBA00022842"/>
    </source>
</evidence>
<feature type="compositionally biased region" description="Acidic residues" evidence="5">
    <location>
        <begin position="175"/>
        <end position="192"/>
    </location>
</feature>
<evidence type="ECO:0000259" key="6">
    <source>
        <dbReference type="Pfam" id="PF03828"/>
    </source>
</evidence>
<feature type="region of interest" description="Disordered" evidence="5">
    <location>
        <begin position="301"/>
        <end position="420"/>
    </location>
</feature>
<dbReference type="GO" id="GO:0010605">
    <property type="term" value="P:negative regulation of macromolecule metabolic process"/>
    <property type="evidence" value="ECO:0007669"/>
    <property type="project" value="UniProtKB-ARBA"/>
</dbReference>
<dbReference type="PANTHER" id="PTHR23092:SF15">
    <property type="entry name" value="INACTIVE NON-CANONICAL POLY(A) RNA POLYMERASE PROTEIN TRF4-2-RELATED"/>
    <property type="match status" value="1"/>
</dbReference>
<dbReference type="SUPFAM" id="SSF81301">
    <property type="entry name" value="Nucleotidyltransferase"/>
    <property type="match status" value="1"/>
</dbReference>
<organism evidence="8 9">
    <name type="scientific">Aureobasidium pullulans</name>
    <name type="common">Black yeast</name>
    <name type="synonym">Pullularia pullulans</name>
    <dbReference type="NCBI Taxonomy" id="5580"/>
    <lineage>
        <taxon>Eukaryota</taxon>
        <taxon>Fungi</taxon>
        <taxon>Dikarya</taxon>
        <taxon>Ascomycota</taxon>
        <taxon>Pezizomycotina</taxon>
        <taxon>Dothideomycetes</taxon>
        <taxon>Dothideomycetidae</taxon>
        <taxon>Dothideales</taxon>
        <taxon>Saccotheciaceae</taxon>
        <taxon>Aureobasidium</taxon>
    </lineage>
</organism>
<dbReference type="Proteomes" id="UP000304951">
    <property type="component" value="Unassembled WGS sequence"/>
</dbReference>
<name>A0A4S8SXH5_AURPU</name>
<keyword evidence="4" id="KW-0460">Magnesium</keyword>
<feature type="domain" description="Poly(A) RNA polymerase mitochondrial-like central palm" evidence="7">
    <location>
        <begin position="443"/>
        <end position="586"/>
    </location>
</feature>
<feature type="compositionally biased region" description="Basic and acidic residues" evidence="5">
    <location>
        <begin position="834"/>
        <end position="856"/>
    </location>
</feature>
<feature type="compositionally biased region" description="Basic and acidic residues" evidence="5">
    <location>
        <begin position="871"/>
        <end position="897"/>
    </location>
</feature>
<gene>
    <name evidence="8" type="ORF">D6D28_01691</name>
</gene>
<feature type="compositionally biased region" description="Basic and acidic residues" evidence="5">
    <location>
        <begin position="141"/>
        <end position="155"/>
    </location>
</feature>
<evidence type="ECO:0000256" key="3">
    <source>
        <dbReference type="ARBA" id="ARBA00022723"/>
    </source>
</evidence>
<dbReference type="EC" id="2.7.7.19" evidence="2"/>
<feature type="compositionally biased region" description="Basic and acidic residues" evidence="5">
    <location>
        <begin position="163"/>
        <end position="174"/>
    </location>
</feature>
<feature type="compositionally biased region" description="Polar residues" evidence="5">
    <location>
        <begin position="378"/>
        <end position="387"/>
    </location>
</feature>
<sequence>MTPNKAQLPQISFFAHCFRQDIIVGRANMDHYEPSSRSQRAYPQRDRPPPPSYHDAPPPPSGPRDMFQFRGAATRPAADNYRPGGPGPRRDGFNFSAGNNAPSFAPSDNYPGARRPPRDSRRGGRNDARGRGPPRRFGPKPAHERDLMRRQREPTPDQLEGMNEGKESRFKVLDDLSESDSGSDDDSAMDLETDAHDSTHATVQPSFADNASHSDDSEDEHPRAKRARVKSKSPESEQAKPKWSNPDPYTALPPPGESDAKKKDVVKLIRKAKVEAAKPAAAAAEGEDFISLNFDDDFAQEISDDEGGISLSGSVRGEHSLPHKPSFSHLDHLHPDRNLPPPAPPAEEAKGVNMSAPMALPRLDVWPPPADVHGDPSGRSQYHTGMQRQEAKDAPAPLRKENKKRKRRDDSGSIVDEWLTPEDTDPAPWFANKLQGDRAEQWLHNEILDFHNYVKPRDFENQVREDLVNRMERAVRQQFPNLNIRAFGSFASGLYLPTADMDLVACSTRFLKSGHAELYASRNYMFRFVNCLKKAGIAVENSVTVISQARVPLVKFVEKVTGLRVDVSFENDSGLLANDTFQIWKQQYPAMPIIVSLIKQFLVMRGYSEVFSGGLGGYSVICLTITVLRVLEERHGRDWDPMSSLDTVLMTFFVHFGRDFDIEKHGIQMEPWAIVAKKSWRGTNNKPSKPDRLLIIDPNNYGNDISGGSGSILKIFDKFADAFRELNICMSDAEDTYKESGDVISILERVWGGNYALFEAQRSRLRTVWQQNMASNIPRGNNQNGNGYDNNGNGYQGKPGNPPPGTQGNQNNQPKQAKRPADGDSSKPSKKHKTSNDSENKRAPLHMEYDDPKEEQTAETSGPAGAVGQRKRSDAQKPKEQKNDLSRTEKDRADAFKRSHPGVTDVPDRMDKDLFKKLTEQHGKAPKAPKASKPKRKRKPKSSAGTTKCAHTRRNSLISLQVNE</sequence>
<dbReference type="GO" id="GO:0005730">
    <property type="term" value="C:nucleolus"/>
    <property type="evidence" value="ECO:0007669"/>
    <property type="project" value="TreeGrafter"/>
</dbReference>
<dbReference type="GO" id="GO:0043634">
    <property type="term" value="P:polyadenylation-dependent ncRNA catabolic process"/>
    <property type="evidence" value="ECO:0007669"/>
    <property type="project" value="TreeGrafter"/>
</dbReference>
<comment type="similarity">
    <text evidence="1">Belongs to the DNA polymerase type-B-like family.</text>
</comment>